<organism evidence="2 3">
    <name type="scientific">Nonomuraea purpurea</name>
    <dbReference type="NCBI Taxonomy" id="1849276"/>
    <lineage>
        <taxon>Bacteria</taxon>
        <taxon>Bacillati</taxon>
        <taxon>Actinomycetota</taxon>
        <taxon>Actinomycetes</taxon>
        <taxon>Streptosporangiales</taxon>
        <taxon>Streptosporangiaceae</taxon>
        <taxon>Nonomuraea</taxon>
    </lineage>
</organism>
<reference evidence="3" key="1">
    <citation type="journal article" date="2019" name="Int. J. Syst. Evol. Microbiol.">
        <title>The Global Catalogue of Microorganisms (GCM) 10K type strain sequencing project: providing services to taxonomists for standard genome sequencing and annotation.</title>
        <authorList>
            <consortium name="The Broad Institute Genomics Platform"/>
            <consortium name="The Broad Institute Genome Sequencing Center for Infectious Disease"/>
            <person name="Wu L."/>
            <person name="Ma J."/>
        </authorList>
    </citation>
    <scope>NUCLEOTIDE SEQUENCE [LARGE SCALE GENOMIC DNA]</scope>
    <source>
        <strain evidence="3">TBRC 1276</strain>
    </source>
</reference>
<evidence type="ECO:0000313" key="2">
    <source>
        <dbReference type="EMBL" id="MFC4008499.1"/>
    </source>
</evidence>
<sequence>MGAQEDRLPRLPDDELTPAQRAAAARTPPPPGAAPLPAREVER</sequence>
<comment type="caution">
    <text evidence="2">The sequence shown here is derived from an EMBL/GenBank/DDBJ whole genome shotgun (WGS) entry which is preliminary data.</text>
</comment>
<gene>
    <name evidence="2" type="ORF">ACFOY2_14810</name>
</gene>
<accession>A0ABV8G6Q8</accession>
<name>A0ABV8G6Q8_9ACTN</name>
<feature type="compositionally biased region" description="Basic and acidic residues" evidence="1">
    <location>
        <begin position="1"/>
        <end position="13"/>
    </location>
</feature>
<protein>
    <submittedName>
        <fullName evidence="2">Uncharacterized protein</fullName>
    </submittedName>
</protein>
<proteinExistence type="predicted"/>
<evidence type="ECO:0000313" key="3">
    <source>
        <dbReference type="Proteomes" id="UP001595851"/>
    </source>
</evidence>
<dbReference type="RefSeq" id="WP_379528560.1">
    <property type="nucleotide sequence ID" value="NZ_JBHSBI010000006.1"/>
</dbReference>
<dbReference type="Proteomes" id="UP001595851">
    <property type="component" value="Unassembled WGS sequence"/>
</dbReference>
<evidence type="ECO:0000256" key="1">
    <source>
        <dbReference type="SAM" id="MobiDB-lite"/>
    </source>
</evidence>
<dbReference type="EMBL" id="JBHSBI010000006">
    <property type="protein sequence ID" value="MFC4008499.1"/>
    <property type="molecule type" value="Genomic_DNA"/>
</dbReference>
<keyword evidence="3" id="KW-1185">Reference proteome</keyword>
<feature type="region of interest" description="Disordered" evidence="1">
    <location>
        <begin position="1"/>
        <end position="43"/>
    </location>
</feature>